<dbReference type="Pfam" id="PF00563">
    <property type="entry name" value="EAL"/>
    <property type="match status" value="1"/>
</dbReference>
<dbReference type="Pfam" id="PF00990">
    <property type="entry name" value="GGDEF"/>
    <property type="match status" value="1"/>
</dbReference>
<dbReference type="InterPro" id="IPR001633">
    <property type="entry name" value="EAL_dom"/>
</dbReference>
<feature type="domain" description="EAL" evidence="2">
    <location>
        <begin position="392"/>
        <end position="645"/>
    </location>
</feature>
<dbReference type="InterPro" id="IPR000160">
    <property type="entry name" value="GGDEF_dom"/>
</dbReference>
<organism evidence="4 5">
    <name type="scientific">Virgisporangium aliadipatigenens</name>
    <dbReference type="NCBI Taxonomy" id="741659"/>
    <lineage>
        <taxon>Bacteria</taxon>
        <taxon>Bacillati</taxon>
        <taxon>Actinomycetota</taxon>
        <taxon>Actinomycetes</taxon>
        <taxon>Micromonosporales</taxon>
        <taxon>Micromonosporaceae</taxon>
        <taxon>Virgisporangium</taxon>
    </lineage>
</organism>
<evidence type="ECO:0000256" key="1">
    <source>
        <dbReference type="SAM" id="Phobius"/>
    </source>
</evidence>
<proteinExistence type="predicted"/>
<dbReference type="Proteomes" id="UP000619260">
    <property type="component" value="Unassembled WGS sequence"/>
</dbReference>
<dbReference type="SUPFAM" id="SSF141868">
    <property type="entry name" value="EAL domain-like"/>
    <property type="match status" value="1"/>
</dbReference>
<dbReference type="CDD" id="cd01949">
    <property type="entry name" value="GGDEF"/>
    <property type="match status" value="1"/>
</dbReference>
<evidence type="ECO:0000313" key="5">
    <source>
        <dbReference type="Proteomes" id="UP000619260"/>
    </source>
</evidence>
<keyword evidence="1" id="KW-1133">Transmembrane helix</keyword>
<dbReference type="InterPro" id="IPR029787">
    <property type="entry name" value="Nucleotide_cyclase"/>
</dbReference>
<dbReference type="PANTHER" id="PTHR44757:SF2">
    <property type="entry name" value="BIOFILM ARCHITECTURE MAINTENANCE PROTEIN MBAA"/>
    <property type="match status" value="1"/>
</dbReference>
<dbReference type="EMBL" id="BOPF01000020">
    <property type="protein sequence ID" value="GIJ48375.1"/>
    <property type="molecule type" value="Genomic_DNA"/>
</dbReference>
<reference evidence="4" key="1">
    <citation type="submission" date="2021-01" db="EMBL/GenBank/DDBJ databases">
        <title>Whole genome shotgun sequence of Virgisporangium aliadipatigenens NBRC 105644.</title>
        <authorList>
            <person name="Komaki H."/>
            <person name="Tamura T."/>
        </authorList>
    </citation>
    <scope>NUCLEOTIDE SEQUENCE</scope>
    <source>
        <strain evidence="4">NBRC 105644</strain>
    </source>
</reference>
<keyword evidence="1" id="KW-0472">Membrane</keyword>
<dbReference type="PANTHER" id="PTHR44757">
    <property type="entry name" value="DIGUANYLATE CYCLASE DGCP"/>
    <property type="match status" value="1"/>
</dbReference>
<gene>
    <name evidence="4" type="ORF">Val02_52610</name>
</gene>
<dbReference type="SUPFAM" id="SSF55073">
    <property type="entry name" value="Nucleotide cyclase"/>
    <property type="match status" value="1"/>
</dbReference>
<dbReference type="PROSITE" id="PS50887">
    <property type="entry name" value="GGDEF"/>
    <property type="match status" value="1"/>
</dbReference>
<sequence length="648" mass="70258">MRFTWLRSRAVARAAVAALAVGLAVLAGLAVVSTQNTARAAERIASNERISQQWNEVYLAISIEYENLVDFVRADSLIGRQPLIASIGSAEANLRWLNAHGTPADVQRAQELQNTYGGYSYTLRRLVDADDRGDRAQVLRDAEQAGLSASALRKQAAVSVARKRLEIGAVLQDTQRTTDRLRVAVEVFSAVDLGLVLLCAVVLLMYQRRTERQSAENRYRASHDGLTGVANRDLMVERTDAMIAAADRCDGTVGLLLLDLNRFKEVNDTLGHHYGDLLLKVVAERLTGAARSDDVVARLGGDEFAVLLPDVGSTADLMSIGERFLTALNGIADLDGISVDVSASIGASLYPRVSSSATELLQHADIAMYAAKRGHLGVTMYNPEADDHSFERLSVLGELRRAIETGELELHYQPKVRTHTRELCGVEALVRWRHPTRGLLGPDKFIPVAEQSDLMLPLTEAVLAAALAQHRAWLNDGLRLPVAVNVGAACLLDPGFPDRVALLLREYAVTAGQLTVEITESAMVTDAARAAATLSALRELGVRLSIDDFGTGYSSMGYLQTMPLDELKIDRQFTAKLRSGPSGRAIVGAIVELAHALSLDVVVEGVEDEETLTTVAGLHCEIAQGYHVCRPLPADALAEWATKYRVFA</sequence>
<accession>A0A8J3YQY9</accession>
<dbReference type="SMART" id="SM00267">
    <property type="entry name" value="GGDEF"/>
    <property type="match status" value="1"/>
</dbReference>
<dbReference type="InterPro" id="IPR035919">
    <property type="entry name" value="EAL_sf"/>
</dbReference>
<dbReference type="RefSeq" id="WP_203901862.1">
    <property type="nucleotide sequence ID" value="NZ_BOPF01000020.1"/>
</dbReference>
<evidence type="ECO:0008006" key="6">
    <source>
        <dbReference type="Google" id="ProtNLM"/>
    </source>
</evidence>
<evidence type="ECO:0000259" key="2">
    <source>
        <dbReference type="PROSITE" id="PS50883"/>
    </source>
</evidence>
<evidence type="ECO:0000259" key="3">
    <source>
        <dbReference type="PROSITE" id="PS50887"/>
    </source>
</evidence>
<dbReference type="SMART" id="SM00052">
    <property type="entry name" value="EAL"/>
    <property type="match status" value="1"/>
</dbReference>
<dbReference type="PROSITE" id="PS50883">
    <property type="entry name" value="EAL"/>
    <property type="match status" value="1"/>
</dbReference>
<dbReference type="Gene3D" id="3.30.70.270">
    <property type="match status" value="1"/>
</dbReference>
<dbReference type="CDD" id="cd01948">
    <property type="entry name" value="EAL"/>
    <property type="match status" value="1"/>
</dbReference>
<dbReference type="InterPro" id="IPR043128">
    <property type="entry name" value="Rev_trsase/Diguanyl_cyclase"/>
</dbReference>
<keyword evidence="1" id="KW-0812">Transmembrane</keyword>
<dbReference type="NCBIfam" id="TIGR00254">
    <property type="entry name" value="GGDEF"/>
    <property type="match status" value="1"/>
</dbReference>
<dbReference type="InterPro" id="IPR052155">
    <property type="entry name" value="Biofilm_reg_signaling"/>
</dbReference>
<dbReference type="AlphaFoldDB" id="A0A8J3YQY9"/>
<name>A0A8J3YQY9_9ACTN</name>
<keyword evidence="5" id="KW-1185">Reference proteome</keyword>
<feature type="transmembrane region" description="Helical" evidence="1">
    <location>
        <begin position="187"/>
        <end position="206"/>
    </location>
</feature>
<comment type="caution">
    <text evidence="4">The sequence shown here is derived from an EMBL/GenBank/DDBJ whole genome shotgun (WGS) entry which is preliminary data.</text>
</comment>
<feature type="domain" description="GGDEF" evidence="3">
    <location>
        <begin position="251"/>
        <end position="383"/>
    </location>
</feature>
<protein>
    <recommendedName>
        <fullName evidence="6">Diguanylate cyclase (GGDEF) domain-containing protein</fullName>
    </recommendedName>
</protein>
<evidence type="ECO:0000313" key="4">
    <source>
        <dbReference type="EMBL" id="GIJ48375.1"/>
    </source>
</evidence>
<dbReference type="Gene3D" id="3.20.20.450">
    <property type="entry name" value="EAL domain"/>
    <property type="match status" value="1"/>
</dbReference>